<dbReference type="EMBL" id="AJVK01036480">
    <property type="status" value="NOT_ANNOTATED_CDS"/>
    <property type="molecule type" value="Genomic_DNA"/>
</dbReference>
<sequence length="166" mass="18382">GLNVTHWATPAYSPQSNPTERANRTIITAIRAYISKKHNDWPKYLPEIGVAIRSSVHDGTQYTPYFLNFGQEMIVDGNEYAVECANKQLSLEERLEALELGRGVSVGISSNSSFVGIVQKTRSWTRIVKNLVYNQVGKSDVLIALSSTANIWAAMISTHGRDLVTV</sequence>
<dbReference type="VEuPathDB" id="VectorBase:PPAI009250"/>
<evidence type="ECO:0000313" key="2">
    <source>
        <dbReference type="Proteomes" id="UP000092462"/>
    </source>
</evidence>
<dbReference type="Proteomes" id="UP000092462">
    <property type="component" value="Unassembled WGS sequence"/>
</dbReference>
<dbReference type="SUPFAM" id="SSF53098">
    <property type="entry name" value="Ribonuclease H-like"/>
    <property type="match status" value="1"/>
</dbReference>
<dbReference type="EnsemblMetazoa" id="PPAI009250-RA">
    <property type="protein sequence ID" value="PPAI009250-PA"/>
    <property type="gene ID" value="PPAI009250"/>
</dbReference>
<evidence type="ECO:0000313" key="1">
    <source>
        <dbReference type="EnsemblMetazoa" id="PPAI009250-PA"/>
    </source>
</evidence>
<reference evidence="1" key="1">
    <citation type="submission" date="2022-08" db="UniProtKB">
        <authorList>
            <consortium name="EnsemblMetazoa"/>
        </authorList>
    </citation>
    <scope>IDENTIFICATION</scope>
    <source>
        <strain evidence="1">Israel</strain>
    </source>
</reference>
<accession>A0A1B0DLL0</accession>
<protein>
    <submittedName>
        <fullName evidence="1">Uncharacterized protein</fullName>
    </submittedName>
</protein>
<dbReference type="InterPro" id="IPR036397">
    <property type="entry name" value="RNaseH_sf"/>
</dbReference>
<name>A0A1B0DLL0_PHLPP</name>
<dbReference type="Gene3D" id="3.30.420.10">
    <property type="entry name" value="Ribonuclease H-like superfamily/Ribonuclease H"/>
    <property type="match status" value="1"/>
</dbReference>
<dbReference type="GO" id="GO:0003676">
    <property type="term" value="F:nucleic acid binding"/>
    <property type="evidence" value="ECO:0007669"/>
    <property type="project" value="InterPro"/>
</dbReference>
<dbReference type="AlphaFoldDB" id="A0A1B0DLL0"/>
<proteinExistence type="predicted"/>
<keyword evidence="2" id="KW-1185">Reference proteome</keyword>
<dbReference type="InterPro" id="IPR012337">
    <property type="entry name" value="RNaseH-like_sf"/>
</dbReference>
<organism evidence="1 2">
    <name type="scientific">Phlebotomus papatasi</name>
    <name type="common">Sandfly</name>
    <dbReference type="NCBI Taxonomy" id="29031"/>
    <lineage>
        <taxon>Eukaryota</taxon>
        <taxon>Metazoa</taxon>
        <taxon>Ecdysozoa</taxon>
        <taxon>Arthropoda</taxon>
        <taxon>Hexapoda</taxon>
        <taxon>Insecta</taxon>
        <taxon>Pterygota</taxon>
        <taxon>Neoptera</taxon>
        <taxon>Endopterygota</taxon>
        <taxon>Diptera</taxon>
        <taxon>Nematocera</taxon>
        <taxon>Psychodoidea</taxon>
        <taxon>Psychodidae</taxon>
        <taxon>Phlebotomus</taxon>
        <taxon>Phlebotomus</taxon>
    </lineage>
</organism>